<evidence type="ECO:0000313" key="3">
    <source>
        <dbReference type="EMBL" id="KAL1876627.1"/>
    </source>
</evidence>
<gene>
    <name evidence="3" type="ORF">Plec18167_005034</name>
</gene>
<organism evidence="3 4">
    <name type="scientific">Paecilomyces lecythidis</name>
    <dbReference type="NCBI Taxonomy" id="3004212"/>
    <lineage>
        <taxon>Eukaryota</taxon>
        <taxon>Fungi</taxon>
        <taxon>Dikarya</taxon>
        <taxon>Ascomycota</taxon>
        <taxon>Pezizomycotina</taxon>
        <taxon>Eurotiomycetes</taxon>
        <taxon>Eurotiomycetidae</taxon>
        <taxon>Eurotiales</taxon>
        <taxon>Thermoascaceae</taxon>
        <taxon>Paecilomyces</taxon>
    </lineage>
</organism>
<evidence type="ECO:0000256" key="2">
    <source>
        <dbReference type="SAM" id="Phobius"/>
    </source>
</evidence>
<feature type="region of interest" description="Disordered" evidence="1">
    <location>
        <begin position="1"/>
        <end position="24"/>
    </location>
</feature>
<proteinExistence type="predicted"/>
<feature type="transmembrane region" description="Helical" evidence="2">
    <location>
        <begin position="33"/>
        <end position="53"/>
    </location>
</feature>
<accession>A0ABR3XMD3</accession>
<feature type="region of interest" description="Disordered" evidence="1">
    <location>
        <begin position="80"/>
        <end position="166"/>
    </location>
</feature>
<keyword evidence="2" id="KW-0812">Transmembrane</keyword>
<evidence type="ECO:0000313" key="4">
    <source>
        <dbReference type="Proteomes" id="UP001583193"/>
    </source>
</evidence>
<sequence>MALSPPPTTTTNTKTASPPSATSAYHPPVPHPILIPLIPSLALLATFLLLIYLNWDSLRGFLPCWRGRSIEHAYQHVRVQTDGDGDESEGEDGHGYEGAYGSRKTAKQQHARKRTGDIRRRLGLRSKPRNEVKHDTGTEGEDEEIEMRPLMRPGPEEQITRSSASRVCQEERDEWKEQEREFFFVSSGPSTPCSTSESGGDKNAEVDIDIDYDEGNPHEKDTDTLSFSKYFNPQTHVLRPEYKKPPSPVTEAWEIELRQRIREGGSVAAWVDHVVDSAAEWWEGMST</sequence>
<dbReference type="EMBL" id="JAVDPF010000015">
    <property type="protein sequence ID" value="KAL1876627.1"/>
    <property type="molecule type" value="Genomic_DNA"/>
</dbReference>
<feature type="compositionally biased region" description="Low complexity" evidence="1">
    <location>
        <begin position="9"/>
        <end position="24"/>
    </location>
</feature>
<keyword evidence="2" id="KW-0472">Membrane</keyword>
<comment type="caution">
    <text evidence="3">The sequence shown here is derived from an EMBL/GenBank/DDBJ whole genome shotgun (WGS) entry which is preliminary data.</text>
</comment>
<name>A0ABR3XMD3_9EURO</name>
<dbReference type="Proteomes" id="UP001583193">
    <property type="component" value="Unassembled WGS sequence"/>
</dbReference>
<reference evidence="3 4" key="1">
    <citation type="journal article" date="2024" name="IMA Fungus">
        <title>IMA Genome - F19 : A genome assembly and annotation guide to empower mycologists, including annotated draft genome sequences of Ceratocystis pirilliformis, Diaporthe australafricana, Fusarium ophioides, Paecilomyces lecythidis, and Sporothrix stenoceras.</title>
        <authorList>
            <person name="Aylward J."/>
            <person name="Wilson A.M."/>
            <person name="Visagie C.M."/>
            <person name="Spraker J."/>
            <person name="Barnes I."/>
            <person name="Buitendag C."/>
            <person name="Ceriani C."/>
            <person name="Del Mar Angel L."/>
            <person name="du Plessis D."/>
            <person name="Fuchs T."/>
            <person name="Gasser K."/>
            <person name="Kramer D."/>
            <person name="Li W."/>
            <person name="Munsamy K."/>
            <person name="Piso A."/>
            <person name="Price J.L."/>
            <person name="Sonnekus B."/>
            <person name="Thomas C."/>
            <person name="van der Nest A."/>
            <person name="van Dijk A."/>
            <person name="van Heerden A."/>
            <person name="van Vuuren N."/>
            <person name="Yilmaz N."/>
            <person name="Duong T.A."/>
            <person name="van der Merwe N.A."/>
            <person name="Wingfield M.J."/>
            <person name="Wingfield B.D."/>
        </authorList>
    </citation>
    <scope>NUCLEOTIDE SEQUENCE [LARGE SCALE GENOMIC DNA]</scope>
    <source>
        <strain evidence="3 4">CMW 18167</strain>
    </source>
</reference>
<protein>
    <submittedName>
        <fullName evidence="3">Uncharacterized protein</fullName>
    </submittedName>
</protein>
<feature type="compositionally biased region" description="Basic and acidic residues" evidence="1">
    <location>
        <begin position="128"/>
        <end position="137"/>
    </location>
</feature>
<feature type="compositionally biased region" description="Basic residues" evidence="1">
    <location>
        <begin position="104"/>
        <end position="113"/>
    </location>
</feature>
<keyword evidence="2" id="KW-1133">Transmembrane helix</keyword>
<keyword evidence="4" id="KW-1185">Reference proteome</keyword>
<evidence type="ECO:0000256" key="1">
    <source>
        <dbReference type="SAM" id="MobiDB-lite"/>
    </source>
</evidence>
<feature type="compositionally biased region" description="Basic and acidic residues" evidence="1">
    <location>
        <begin position="146"/>
        <end position="159"/>
    </location>
</feature>